<keyword evidence="2" id="KW-1185">Reference proteome</keyword>
<evidence type="ECO:0000313" key="2">
    <source>
        <dbReference type="Proteomes" id="UP000295499"/>
    </source>
</evidence>
<proteinExistence type="predicted"/>
<comment type="caution">
    <text evidence="1">The sequence shown here is derived from an EMBL/GenBank/DDBJ whole genome shotgun (WGS) entry which is preliminary data.</text>
</comment>
<evidence type="ECO:0008006" key="3">
    <source>
        <dbReference type="Google" id="ProtNLM"/>
    </source>
</evidence>
<organism evidence="1 2">
    <name type="scientific">Pedobacter duraquae</name>
    <dbReference type="NCBI Taxonomy" id="425511"/>
    <lineage>
        <taxon>Bacteria</taxon>
        <taxon>Pseudomonadati</taxon>
        <taxon>Bacteroidota</taxon>
        <taxon>Sphingobacteriia</taxon>
        <taxon>Sphingobacteriales</taxon>
        <taxon>Sphingobacteriaceae</taxon>
        <taxon>Pedobacter</taxon>
    </lineage>
</organism>
<dbReference type="OrthoDB" id="3251881at2"/>
<sequence>MLKDPVRGKRILFIGVKFYHYNDEIISKLKARGAEVVFFYERDITLKHAFIDSFLPDQMDKWQAQHYNCILTSISGQTFDYLLVIRGYKMPIGFESAVRSMNPNIRSILYQWDSLNNWNYLDAMGSFDRVYTFDYKDAEDLNIKYIPTFHTDEFSVLKPVKIKYDLFFFGNYTLERYQEMQKIIDFSVENGYRLKTHLFLSFKRYLRERIKGAKIDRKYVAFTRMNKYNYLQLFNESNIIVDITTETQSGLAMRVLDALGAGKKLITNNKHISAEPFYNPKQIYIVDPANFEIPASFFEEETFDKINYSIDTWIDRIFAD</sequence>
<protein>
    <recommendedName>
        <fullName evidence="3">Lipopolysaccharide biosynthesis protein</fullName>
    </recommendedName>
</protein>
<gene>
    <name evidence="1" type="ORF">CLV32_0349</name>
</gene>
<reference evidence="1 2" key="1">
    <citation type="submission" date="2019-03" db="EMBL/GenBank/DDBJ databases">
        <title>Genomic Encyclopedia of Archaeal and Bacterial Type Strains, Phase II (KMG-II): from individual species to whole genera.</title>
        <authorList>
            <person name="Goeker M."/>
        </authorList>
    </citation>
    <scope>NUCLEOTIDE SEQUENCE [LARGE SCALE GENOMIC DNA]</scope>
    <source>
        <strain evidence="1 2">DSM 19034</strain>
    </source>
</reference>
<evidence type="ECO:0000313" key="1">
    <source>
        <dbReference type="EMBL" id="TDO24062.1"/>
    </source>
</evidence>
<dbReference type="EMBL" id="SNWM01000001">
    <property type="protein sequence ID" value="TDO24062.1"/>
    <property type="molecule type" value="Genomic_DNA"/>
</dbReference>
<name>A0A4R6IP68_9SPHI</name>
<dbReference type="AlphaFoldDB" id="A0A4R6IP68"/>
<dbReference type="Proteomes" id="UP000295499">
    <property type="component" value="Unassembled WGS sequence"/>
</dbReference>
<accession>A0A4R6IP68</accession>
<dbReference type="RefSeq" id="WP_133551733.1">
    <property type="nucleotide sequence ID" value="NZ_SNWM01000001.1"/>
</dbReference>